<feature type="transmembrane region" description="Helical" evidence="2">
    <location>
        <begin position="114"/>
        <end position="135"/>
    </location>
</feature>
<evidence type="ECO:0000256" key="1">
    <source>
        <dbReference type="SAM" id="MobiDB-lite"/>
    </source>
</evidence>
<sequence>MGPALAIAQDRNPQEGDTPYQSHYNRDNPSARNLDEPTTPPLTQIYHQLQQRNTKSTTEIDYSSENEHTATLQVPALTAIPQYTQRHVEHNHFISPKMTVDPNSVHPVTNRTPVYIGVGCLAGVMLLLILTHYLLTARYFACGSARALGPDHPLRDAWSSGFAHADHRGAVPESGGTHRDQKTGARVIERALGGDKKDGFAKDGFEEDEVEEWGDGIRDSGLSGISKGDSSKSGGMVYQGPDADYWEAAERDWEKRAYEQADVSRTAYYAGDIKGHEQYGGMF</sequence>
<evidence type="ECO:0000313" key="4">
    <source>
        <dbReference type="Proteomes" id="UP000799302"/>
    </source>
</evidence>
<dbReference type="Proteomes" id="UP000799302">
    <property type="component" value="Unassembled WGS sequence"/>
</dbReference>
<protein>
    <submittedName>
        <fullName evidence="3">Uncharacterized protein</fullName>
    </submittedName>
</protein>
<feature type="region of interest" description="Disordered" evidence="1">
    <location>
        <begin position="215"/>
        <end position="239"/>
    </location>
</feature>
<feature type="compositionally biased region" description="Low complexity" evidence="1">
    <location>
        <begin position="219"/>
        <end position="235"/>
    </location>
</feature>
<gene>
    <name evidence="3" type="ORF">BT63DRAFT_289706</name>
</gene>
<feature type="region of interest" description="Disordered" evidence="1">
    <location>
        <begin position="1"/>
        <end position="41"/>
    </location>
</feature>
<proteinExistence type="predicted"/>
<organism evidence="3 4">
    <name type="scientific">Microthyrium microscopicum</name>
    <dbReference type="NCBI Taxonomy" id="703497"/>
    <lineage>
        <taxon>Eukaryota</taxon>
        <taxon>Fungi</taxon>
        <taxon>Dikarya</taxon>
        <taxon>Ascomycota</taxon>
        <taxon>Pezizomycotina</taxon>
        <taxon>Dothideomycetes</taxon>
        <taxon>Dothideomycetes incertae sedis</taxon>
        <taxon>Microthyriales</taxon>
        <taxon>Microthyriaceae</taxon>
        <taxon>Microthyrium</taxon>
    </lineage>
</organism>
<reference evidence="3" key="1">
    <citation type="journal article" date="2020" name="Stud. Mycol.">
        <title>101 Dothideomycetes genomes: a test case for predicting lifestyles and emergence of pathogens.</title>
        <authorList>
            <person name="Haridas S."/>
            <person name="Albert R."/>
            <person name="Binder M."/>
            <person name="Bloem J."/>
            <person name="Labutti K."/>
            <person name="Salamov A."/>
            <person name="Andreopoulos B."/>
            <person name="Baker S."/>
            <person name="Barry K."/>
            <person name="Bills G."/>
            <person name="Bluhm B."/>
            <person name="Cannon C."/>
            <person name="Castanera R."/>
            <person name="Culley D."/>
            <person name="Daum C."/>
            <person name="Ezra D."/>
            <person name="Gonzalez J."/>
            <person name="Henrissat B."/>
            <person name="Kuo A."/>
            <person name="Liang C."/>
            <person name="Lipzen A."/>
            <person name="Lutzoni F."/>
            <person name="Magnuson J."/>
            <person name="Mondo S."/>
            <person name="Nolan M."/>
            <person name="Ohm R."/>
            <person name="Pangilinan J."/>
            <person name="Park H.-J."/>
            <person name="Ramirez L."/>
            <person name="Alfaro M."/>
            <person name="Sun H."/>
            <person name="Tritt A."/>
            <person name="Yoshinaga Y."/>
            <person name="Zwiers L.-H."/>
            <person name="Turgeon B."/>
            <person name="Goodwin S."/>
            <person name="Spatafora J."/>
            <person name="Crous P."/>
            <person name="Grigoriev I."/>
        </authorList>
    </citation>
    <scope>NUCLEOTIDE SEQUENCE</scope>
    <source>
        <strain evidence="3">CBS 115976</strain>
    </source>
</reference>
<keyword evidence="4" id="KW-1185">Reference proteome</keyword>
<accession>A0A6A6U8T5</accession>
<name>A0A6A6U8T5_9PEZI</name>
<keyword evidence="2" id="KW-0472">Membrane</keyword>
<dbReference type="EMBL" id="MU004237">
    <property type="protein sequence ID" value="KAF2667304.1"/>
    <property type="molecule type" value="Genomic_DNA"/>
</dbReference>
<evidence type="ECO:0000313" key="3">
    <source>
        <dbReference type="EMBL" id="KAF2667304.1"/>
    </source>
</evidence>
<keyword evidence="2" id="KW-1133">Transmembrane helix</keyword>
<feature type="compositionally biased region" description="Polar residues" evidence="1">
    <location>
        <begin position="19"/>
        <end position="31"/>
    </location>
</feature>
<dbReference type="AlphaFoldDB" id="A0A6A6U8T5"/>
<evidence type="ECO:0000256" key="2">
    <source>
        <dbReference type="SAM" id="Phobius"/>
    </source>
</evidence>
<keyword evidence="2" id="KW-0812">Transmembrane</keyword>